<evidence type="ECO:0000256" key="1">
    <source>
        <dbReference type="SAM" id="SignalP"/>
    </source>
</evidence>
<protein>
    <recommendedName>
        <fullName evidence="4">Lipoprotein</fullName>
    </recommendedName>
</protein>
<reference evidence="3" key="1">
    <citation type="journal article" date="2019" name="Int. J. Syst. Evol. Microbiol.">
        <title>The Global Catalogue of Microorganisms (GCM) 10K type strain sequencing project: providing services to taxonomists for standard genome sequencing and annotation.</title>
        <authorList>
            <consortium name="The Broad Institute Genomics Platform"/>
            <consortium name="The Broad Institute Genome Sequencing Center for Infectious Disease"/>
            <person name="Wu L."/>
            <person name="Ma J."/>
        </authorList>
    </citation>
    <scope>NUCLEOTIDE SEQUENCE [LARGE SCALE GENOMIC DNA]</scope>
    <source>
        <strain evidence="3">CGMCC 1.10759</strain>
    </source>
</reference>
<evidence type="ECO:0008006" key="4">
    <source>
        <dbReference type="Google" id="ProtNLM"/>
    </source>
</evidence>
<sequence>MKRHHYLIPLLLTLAATGCRSASDPAPQTTGLNQEVRLAPGERAVFGPDTLDVEFVRVVEDSRCPTDVTCVWAGEVKVQLATRSGAAEAARHEITAGKDATVGELRLVVVQVQPERVSTREIPPEEYRVTLKVEASKP</sequence>
<evidence type="ECO:0000313" key="2">
    <source>
        <dbReference type="EMBL" id="MFC4314047.1"/>
    </source>
</evidence>
<accession>A0ABV8T2S8</accession>
<dbReference type="Proteomes" id="UP001595904">
    <property type="component" value="Unassembled WGS sequence"/>
</dbReference>
<name>A0ABV8T2S8_9GAMM</name>
<keyword evidence="3" id="KW-1185">Reference proteome</keyword>
<dbReference type="PROSITE" id="PS51257">
    <property type="entry name" value="PROKAR_LIPOPROTEIN"/>
    <property type="match status" value="1"/>
</dbReference>
<dbReference type="RefSeq" id="WP_380604907.1">
    <property type="nucleotide sequence ID" value="NZ_JBHSDU010000015.1"/>
</dbReference>
<dbReference type="EMBL" id="JBHSDU010000015">
    <property type="protein sequence ID" value="MFC4314047.1"/>
    <property type="molecule type" value="Genomic_DNA"/>
</dbReference>
<gene>
    <name evidence="2" type="ORF">ACFPN2_33540</name>
</gene>
<feature type="signal peptide" evidence="1">
    <location>
        <begin position="1"/>
        <end position="22"/>
    </location>
</feature>
<evidence type="ECO:0000313" key="3">
    <source>
        <dbReference type="Proteomes" id="UP001595904"/>
    </source>
</evidence>
<organism evidence="2 3">
    <name type="scientific">Steroidobacter flavus</name>
    <dbReference type="NCBI Taxonomy" id="1842136"/>
    <lineage>
        <taxon>Bacteria</taxon>
        <taxon>Pseudomonadati</taxon>
        <taxon>Pseudomonadota</taxon>
        <taxon>Gammaproteobacteria</taxon>
        <taxon>Steroidobacterales</taxon>
        <taxon>Steroidobacteraceae</taxon>
        <taxon>Steroidobacter</taxon>
    </lineage>
</organism>
<proteinExistence type="predicted"/>
<feature type="chain" id="PRO_5046910221" description="Lipoprotein" evidence="1">
    <location>
        <begin position="23"/>
        <end position="138"/>
    </location>
</feature>
<keyword evidence="1" id="KW-0732">Signal</keyword>
<comment type="caution">
    <text evidence="2">The sequence shown here is derived from an EMBL/GenBank/DDBJ whole genome shotgun (WGS) entry which is preliminary data.</text>
</comment>